<gene>
    <name evidence="1" type="ORF">MLD38_004276</name>
</gene>
<dbReference type="Proteomes" id="UP001057402">
    <property type="component" value="Chromosome 2"/>
</dbReference>
<dbReference type="EMBL" id="CM042881">
    <property type="protein sequence ID" value="KAI4386335.1"/>
    <property type="molecule type" value="Genomic_DNA"/>
</dbReference>
<proteinExistence type="predicted"/>
<evidence type="ECO:0000313" key="2">
    <source>
        <dbReference type="Proteomes" id="UP001057402"/>
    </source>
</evidence>
<comment type="caution">
    <text evidence="1">The sequence shown here is derived from an EMBL/GenBank/DDBJ whole genome shotgun (WGS) entry which is preliminary data.</text>
</comment>
<keyword evidence="2" id="KW-1185">Reference proteome</keyword>
<organism evidence="1 2">
    <name type="scientific">Melastoma candidum</name>
    <dbReference type="NCBI Taxonomy" id="119954"/>
    <lineage>
        <taxon>Eukaryota</taxon>
        <taxon>Viridiplantae</taxon>
        <taxon>Streptophyta</taxon>
        <taxon>Embryophyta</taxon>
        <taxon>Tracheophyta</taxon>
        <taxon>Spermatophyta</taxon>
        <taxon>Magnoliopsida</taxon>
        <taxon>eudicotyledons</taxon>
        <taxon>Gunneridae</taxon>
        <taxon>Pentapetalae</taxon>
        <taxon>rosids</taxon>
        <taxon>malvids</taxon>
        <taxon>Myrtales</taxon>
        <taxon>Melastomataceae</taxon>
        <taxon>Melastomatoideae</taxon>
        <taxon>Melastomateae</taxon>
        <taxon>Melastoma</taxon>
    </lineage>
</organism>
<reference evidence="2" key="1">
    <citation type="journal article" date="2023" name="Front. Plant Sci.">
        <title>Chromosomal-level genome assembly of Melastoma candidum provides insights into trichome evolution.</title>
        <authorList>
            <person name="Zhong Y."/>
            <person name="Wu W."/>
            <person name="Sun C."/>
            <person name="Zou P."/>
            <person name="Liu Y."/>
            <person name="Dai S."/>
            <person name="Zhou R."/>
        </authorList>
    </citation>
    <scope>NUCLEOTIDE SEQUENCE [LARGE SCALE GENOMIC DNA]</scope>
</reference>
<name>A0ACB9S580_9MYRT</name>
<protein>
    <submittedName>
        <fullName evidence="1">Uncharacterized protein</fullName>
    </submittedName>
</protein>
<sequence length="233" mass="25740">MSPAPAPTFILLVLFVATAASAAVIPSSSSSSSSEDPTPAPWPLQFHSVLMMNNSGKTLEMIDLWYDWTNGRNFNIIRGQLSSSLLYDLEWDNGTSFVYTLDDSKSCRVLLLGVGILRPDWLDGAEYLGQRHVNGFLCNLWTKADFIWYYEDVLTKRPVLWVFYTGREAHVMTFEVGAALEDAKWQAPVYCFGEDGRDRDDSTVVVDADNLSGLSMGMIRVGSGGGGMSLSQL</sequence>
<evidence type="ECO:0000313" key="1">
    <source>
        <dbReference type="EMBL" id="KAI4386335.1"/>
    </source>
</evidence>
<accession>A0ACB9S580</accession>